<dbReference type="OrthoDB" id="8450910at2"/>
<evidence type="ECO:0000313" key="2">
    <source>
        <dbReference type="EMBL" id="THU32965.1"/>
    </source>
</evidence>
<protein>
    <submittedName>
        <fullName evidence="2">KTSC domain-containing protein</fullName>
    </submittedName>
</protein>
<evidence type="ECO:0000313" key="3">
    <source>
        <dbReference type="Proteomes" id="UP000306918"/>
    </source>
</evidence>
<dbReference type="AlphaFoldDB" id="A0A4S8HDU5"/>
<keyword evidence="3" id="KW-1185">Reference proteome</keyword>
<dbReference type="InterPro" id="IPR025309">
    <property type="entry name" value="KTSC_dom"/>
</dbReference>
<accession>A0A4S8HDU5</accession>
<name>A0A4S8HDU5_9BACT</name>
<dbReference type="Pfam" id="PF13619">
    <property type="entry name" value="KTSC"/>
    <property type="match status" value="1"/>
</dbReference>
<evidence type="ECO:0000259" key="1">
    <source>
        <dbReference type="Pfam" id="PF13619"/>
    </source>
</evidence>
<dbReference type="RefSeq" id="WP_136580155.1">
    <property type="nucleotide sequence ID" value="NZ_STFF01000010.1"/>
</dbReference>
<dbReference type="EMBL" id="STFF01000010">
    <property type="protein sequence ID" value="THU32965.1"/>
    <property type="molecule type" value="Genomic_DNA"/>
</dbReference>
<feature type="domain" description="KTSC" evidence="1">
    <location>
        <begin position="3"/>
        <end position="59"/>
    </location>
</feature>
<organism evidence="2 3">
    <name type="scientific">Niastella caeni</name>
    <dbReference type="NCBI Taxonomy" id="2569763"/>
    <lineage>
        <taxon>Bacteria</taxon>
        <taxon>Pseudomonadati</taxon>
        <taxon>Bacteroidota</taxon>
        <taxon>Chitinophagia</taxon>
        <taxon>Chitinophagales</taxon>
        <taxon>Chitinophagaceae</taxon>
        <taxon>Niastella</taxon>
    </lineage>
</organism>
<sequence length="65" mass="7554">MPSTVIAHMVYYPEIATLRITYVSGEIYDYKKVPVDIYKALKLAPSKGEYLNKVIKKHYPYKKVS</sequence>
<proteinExistence type="predicted"/>
<reference evidence="2 3" key="1">
    <citation type="submission" date="2019-04" db="EMBL/GenBank/DDBJ databases">
        <title>Niastella caeni sp. nov., isolated from activated sludge.</title>
        <authorList>
            <person name="Sheng M."/>
        </authorList>
    </citation>
    <scope>NUCLEOTIDE SEQUENCE [LARGE SCALE GENOMIC DNA]</scope>
    <source>
        <strain evidence="2 3">HX-2-15</strain>
    </source>
</reference>
<gene>
    <name evidence="2" type="ORF">FAM09_26335</name>
</gene>
<dbReference type="Proteomes" id="UP000306918">
    <property type="component" value="Unassembled WGS sequence"/>
</dbReference>
<comment type="caution">
    <text evidence="2">The sequence shown here is derived from an EMBL/GenBank/DDBJ whole genome shotgun (WGS) entry which is preliminary data.</text>
</comment>